<keyword evidence="3" id="KW-1185">Reference proteome</keyword>
<gene>
    <name evidence="2" type="ORF">SPIL2461_LOCUS18403</name>
</gene>
<evidence type="ECO:0000256" key="1">
    <source>
        <dbReference type="SAM" id="MobiDB-lite"/>
    </source>
</evidence>
<organism evidence="2 3">
    <name type="scientific">Symbiodinium pilosum</name>
    <name type="common">Dinoflagellate</name>
    <dbReference type="NCBI Taxonomy" id="2952"/>
    <lineage>
        <taxon>Eukaryota</taxon>
        <taxon>Sar</taxon>
        <taxon>Alveolata</taxon>
        <taxon>Dinophyceae</taxon>
        <taxon>Suessiales</taxon>
        <taxon>Symbiodiniaceae</taxon>
        <taxon>Symbiodinium</taxon>
    </lineage>
</organism>
<sequence length="262" mass="27858">ALPGGDAASQLGAQSQAYPGGFGPGQLRVEAPPSEWSSAAPNFGTGPGSFVPGMQAAQQPPSFMPNGSTGQGGFVNGAAAPMYQQNGQAQAPPWHQQNGAPCGTATAAAPPEVQDRPADLSSQESFQGAFWMYQARNQSALQASIDRLLQESISSDELECIICGKDDFNCLEDFQRCLESFEHFAKLLKLVGYPKDPKAKQVKVMKQEFCGGRLALDHWTHILTEERQDRSPSSRRGFPEVAGAAAPPTMNPEETGVPGLPL</sequence>
<accession>A0A812WCC1</accession>
<feature type="region of interest" description="Disordered" evidence="1">
    <location>
        <begin position="226"/>
        <end position="262"/>
    </location>
</feature>
<protein>
    <submittedName>
        <fullName evidence="2">Uncharacterized protein</fullName>
    </submittedName>
</protein>
<name>A0A812WCC1_SYMPI</name>
<dbReference type="Proteomes" id="UP000649617">
    <property type="component" value="Unassembled WGS sequence"/>
</dbReference>
<proteinExistence type="predicted"/>
<evidence type="ECO:0000313" key="2">
    <source>
        <dbReference type="EMBL" id="CAE7669097.1"/>
    </source>
</evidence>
<comment type="caution">
    <text evidence="2">The sequence shown here is derived from an EMBL/GenBank/DDBJ whole genome shotgun (WGS) entry which is preliminary data.</text>
</comment>
<feature type="compositionally biased region" description="Low complexity" evidence="1">
    <location>
        <begin position="99"/>
        <end position="111"/>
    </location>
</feature>
<dbReference type="EMBL" id="CAJNIZ010043797">
    <property type="protein sequence ID" value="CAE7669097.1"/>
    <property type="molecule type" value="Genomic_DNA"/>
</dbReference>
<feature type="region of interest" description="Disordered" evidence="1">
    <location>
        <begin position="1"/>
        <end position="118"/>
    </location>
</feature>
<evidence type="ECO:0000313" key="3">
    <source>
        <dbReference type="Proteomes" id="UP000649617"/>
    </source>
</evidence>
<feature type="non-terminal residue" evidence="2">
    <location>
        <position position="262"/>
    </location>
</feature>
<dbReference type="AlphaFoldDB" id="A0A812WCC1"/>
<reference evidence="2" key="1">
    <citation type="submission" date="2021-02" db="EMBL/GenBank/DDBJ databases">
        <authorList>
            <person name="Dougan E. K."/>
            <person name="Rhodes N."/>
            <person name="Thang M."/>
            <person name="Chan C."/>
        </authorList>
    </citation>
    <scope>NUCLEOTIDE SEQUENCE</scope>
</reference>
<feature type="compositionally biased region" description="Polar residues" evidence="1">
    <location>
        <begin position="56"/>
        <end position="68"/>
    </location>
</feature>